<sequence>MPLASSVPPHQHWVSASSRQQD</sequence>
<evidence type="ECO:0000313" key="2">
    <source>
        <dbReference type="EMBL" id="GIY99249.1"/>
    </source>
</evidence>
<reference evidence="2 3" key="1">
    <citation type="submission" date="2021-06" db="EMBL/GenBank/DDBJ databases">
        <title>Caerostris extrusa draft genome.</title>
        <authorList>
            <person name="Kono N."/>
            <person name="Arakawa K."/>
        </authorList>
    </citation>
    <scope>NUCLEOTIDE SEQUENCE [LARGE SCALE GENOMIC DNA]</scope>
</reference>
<comment type="caution">
    <text evidence="2">The sequence shown here is derived from an EMBL/GenBank/DDBJ whole genome shotgun (WGS) entry which is preliminary data.</text>
</comment>
<dbReference type="AlphaFoldDB" id="A0AAV4XWX6"/>
<dbReference type="Proteomes" id="UP001054945">
    <property type="component" value="Unassembled WGS sequence"/>
</dbReference>
<organism evidence="2 3">
    <name type="scientific">Caerostris extrusa</name>
    <name type="common">Bark spider</name>
    <name type="synonym">Caerostris bankana</name>
    <dbReference type="NCBI Taxonomy" id="172846"/>
    <lineage>
        <taxon>Eukaryota</taxon>
        <taxon>Metazoa</taxon>
        <taxon>Ecdysozoa</taxon>
        <taxon>Arthropoda</taxon>
        <taxon>Chelicerata</taxon>
        <taxon>Arachnida</taxon>
        <taxon>Araneae</taxon>
        <taxon>Araneomorphae</taxon>
        <taxon>Entelegynae</taxon>
        <taxon>Araneoidea</taxon>
        <taxon>Araneidae</taxon>
        <taxon>Caerostris</taxon>
    </lineage>
</organism>
<proteinExistence type="predicted"/>
<dbReference type="EMBL" id="BPLR01018401">
    <property type="protein sequence ID" value="GIY99249.1"/>
    <property type="molecule type" value="Genomic_DNA"/>
</dbReference>
<feature type="region of interest" description="Disordered" evidence="1">
    <location>
        <begin position="1"/>
        <end position="22"/>
    </location>
</feature>
<name>A0AAV4XWX6_CAEEX</name>
<protein>
    <submittedName>
        <fullName evidence="2">Uncharacterized protein</fullName>
    </submittedName>
</protein>
<accession>A0AAV4XWX6</accession>
<feature type="non-terminal residue" evidence="2">
    <location>
        <position position="22"/>
    </location>
</feature>
<gene>
    <name evidence="2" type="ORF">CEXT_208791</name>
</gene>
<evidence type="ECO:0000256" key="1">
    <source>
        <dbReference type="SAM" id="MobiDB-lite"/>
    </source>
</evidence>
<keyword evidence="3" id="KW-1185">Reference proteome</keyword>
<evidence type="ECO:0000313" key="3">
    <source>
        <dbReference type="Proteomes" id="UP001054945"/>
    </source>
</evidence>